<gene>
    <name evidence="1" type="ordered locus">TERTU_1612</name>
</gene>
<dbReference type="eggNOG" id="COG1544">
    <property type="taxonomic scope" value="Bacteria"/>
</dbReference>
<accession>C5BTI0</accession>
<dbReference type="Proteomes" id="UP000009080">
    <property type="component" value="Chromosome"/>
</dbReference>
<dbReference type="RefSeq" id="WP_015817645.1">
    <property type="nucleotide sequence ID" value="NC_012997.1"/>
</dbReference>
<dbReference type="OrthoDB" id="9782252at2"/>
<dbReference type="STRING" id="377629.TERTU_1612"/>
<dbReference type="EMBL" id="CP001614">
    <property type="protein sequence ID" value="ACR11533.1"/>
    <property type="molecule type" value="Genomic_DNA"/>
</dbReference>
<name>C5BTI0_TERTT</name>
<dbReference type="HOGENOM" id="CLU_112793_1_1_6"/>
<dbReference type="InterPro" id="IPR003489">
    <property type="entry name" value="RHF/RaiA"/>
</dbReference>
<evidence type="ECO:0000313" key="2">
    <source>
        <dbReference type="Proteomes" id="UP000009080"/>
    </source>
</evidence>
<evidence type="ECO:0000313" key="1">
    <source>
        <dbReference type="EMBL" id="ACR11533.1"/>
    </source>
</evidence>
<sequence>MKSNADVVYRDLDASPALNDIISKKIEKLHRFSDSIIHSRVVLDSPHNHKHKGKMYRASIELGIKGAPITVTSDDPSVHIAVREAFATCERKLKEESNRKKSTRH</sequence>
<dbReference type="Gene3D" id="3.30.160.100">
    <property type="entry name" value="Ribosome hibernation promotion factor-like"/>
    <property type="match status" value="1"/>
</dbReference>
<dbReference type="SUPFAM" id="SSF69754">
    <property type="entry name" value="Ribosome binding protein Y (YfiA homologue)"/>
    <property type="match status" value="1"/>
</dbReference>
<keyword evidence="2" id="KW-1185">Reference proteome</keyword>
<dbReference type="InterPro" id="IPR036567">
    <property type="entry name" value="RHF-like"/>
</dbReference>
<dbReference type="KEGG" id="ttu:TERTU_1612"/>
<dbReference type="Pfam" id="PF02482">
    <property type="entry name" value="Ribosomal_S30AE"/>
    <property type="match status" value="1"/>
</dbReference>
<dbReference type="GO" id="GO:0005840">
    <property type="term" value="C:ribosome"/>
    <property type="evidence" value="ECO:0007669"/>
    <property type="project" value="UniProtKB-KW"/>
</dbReference>
<organism evidence="1 2">
    <name type="scientific">Teredinibacter turnerae (strain ATCC 39867 / T7901)</name>
    <dbReference type="NCBI Taxonomy" id="377629"/>
    <lineage>
        <taxon>Bacteria</taxon>
        <taxon>Pseudomonadati</taxon>
        <taxon>Pseudomonadota</taxon>
        <taxon>Gammaproteobacteria</taxon>
        <taxon>Cellvibrionales</taxon>
        <taxon>Cellvibrionaceae</taxon>
        <taxon>Teredinibacter</taxon>
    </lineage>
</organism>
<protein>
    <submittedName>
        <fullName evidence="1">Sigma 54 modulation protein/ribosomal protein S30EA</fullName>
    </submittedName>
</protein>
<proteinExistence type="predicted"/>
<dbReference type="AlphaFoldDB" id="C5BTI0"/>
<reference evidence="1 2" key="1">
    <citation type="journal article" date="2009" name="PLoS ONE">
        <title>The complete genome of Teredinibacter turnerae T7901: an intracellular endosymbiont of marine wood-boring bivalves (shipworms).</title>
        <authorList>
            <person name="Yang J.C."/>
            <person name="Madupu R."/>
            <person name="Durkin A.S."/>
            <person name="Ekborg N.A."/>
            <person name="Pedamallu C.S."/>
            <person name="Hostetler J.B."/>
            <person name="Radune D."/>
            <person name="Toms B.S."/>
            <person name="Henrissat B."/>
            <person name="Coutinho P.M."/>
            <person name="Schwarz S."/>
            <person name="Field L."/>
            <person name="Trindade-Silva A.E."/>
            <person name="Soares C.A.G."/>
            <person name="Elshahawi S."/>
            <person name="Hanora A."/>
            <person name="Schmidt E.W."/>
            <person name="Haygood M.G."/>
            <person name="Posfai J."/>
            <person name="Benner J."/>
            <person name="Madinger C."/>
            <person name="Nove J."/>
            <person name="Anton B."/>
            <person name="Chaudhary K."/>
            <person name="Foster J."/>
            <person name="Holman A."/>
            <person name="Kumar S."/>
            <person name="Lessard P.A."/>
            <person name="Luyten Y.A."/>
            <person name="Slatko B."/>
            <person name="Wood N."/>
            <person name="Wu B."/>
            <person name="Teplitski M."/>
            <person name="Mougous J.D."/>
            <person name="Ward N."/>
            <person name="Eisen J.A."/>
            <person name="Badger J.H."/>
            <person name="Distel D.L."/>
        </authorList>
    </citation>
    <scope>NUCLEOTIDE SEQUENCE [LARGE SCALE GENOMIC DNA]</scope>
    <source>
        <strain evidence="2">ATCC 39867 / T7901</strain>
    </source>
</reference>